<sequence length="80" mass="9411">MLVILHRILAHLRRSLMAIGGEEANWSVYELEQTRDPVQALCEDYAVAFVDWTREKEAVHSQLFPTRYSLHPQYQQVRKA</sequence>
<name>U6MAC7_EIMMA</name>
<reference evidence="1" key="2">
    <citation type="submission" date="2013-10" db="EMBL/GenBank/DDBJ databases">
        <authorList>
            <person name="Aslett M."/>
        </authorList>
    </citation>
    <scope>NUCLEOTIDE SEQUENCE [LARGE SCALE GENOMIC DNA]</scope>
    <source>
        <strain evidence="1">Weybridge</strain>
    </source>
</reference>
<protein>
    <submittedName>
        <fullName evidence="1">Uncharacterized protein</fullName>
    </submittedName>
</protein>
<evidence type="ECO:0000313" key="2">
    <source>
        <dbReference type="Proteomes" id="UP000030763"/>
    </source>
</evidence>
<proteinExistence type="predicted"/>
<dbReference type="GeneID" id="25335662"/>
<dbReference type="EMBL" id="HG719740">
    <property type="protein sequence ID" value="CDJ58590.1"/>
    <property type="molecule type" value="Genomic_DNA"/>
</dbReference>
<dbReference type="AlphaFoldDB" id="U6MAC7"/>
<organism evidence="1 2">
    <name type="scientific">Eimeria maxima</name>
    <name type="common">Coccidian parasite</name>
    <dbReference type="NCBI Taxonomy" id="5804"/>
    <lineage>
        <taxon>Eukaryota</taxon>
        <taxon>Sar</taxon>
        <taxon>Alveolata</taxon>
        <taxon>Apicomplexa</taxon>
        <taxon>Conoidasida</taxon>
        <taxon>Coccidia</taxon>
        <taxon>Eucoccidiorida</taxon>
        <taxon>Eimeriorina</taxon>
        <taxon>Eimeriidae</taxon>
        <taxon>Eimeria</taxon>
    </lineage>
</organism>
<dbReference type="Proteomes" id="UP000030763">
    <property type="component" value="Unassembled WGS sequence"/>
</dbReference>
<dbReference type="RefSeq" id="XP_013335238.1">
    <property type="nucleotide sequence ID" value="XM_013479784.1"/>
</dbReference>
<dbReference type="VEuPathDB" id="ToxoDB:EMWEY_00016760"/>
<accession>U6MAC7</accession>
<keyword evidence="2" id="KW-1185">Reference proteome</keyword>
<evidence type="ECO:0000313" key="1">
    <source>
        <dbReference type="EMBL" id="CDJ58590.1"/>
    </source>
</evidence>
<gene>
    <name evidence="1" type="ORF">EMWEY_00016760</name>
</gene>
<reference evidence="1" key="1">
    <citation type="submission" date="2013-10" db="EMBL/GenBank/DDBJ databases">
        <title>Genomic analysis of the causative agents of coccidiosis in chickens.</title>
        <authorList>
            <person name="Reid A.J."/>
            <person name="Blake D."/>
            <person name="Billington K."/>
            <person name="Browne H."/>
            <person name="Dunn M."/>
            <person name="Hung S."/>
            <person name="Kawahara F."/>
            <person name="Miranda-Saavedra D."/>
            <person name="Mourier T."/>
            <person name="Nagra H."/>
            <person name="Otto T.D."/>
            <person name="Rawlings N."/>
            <person name="Sanchez A."/>
            <person name="Sanders M."/>
            <person name="Subramaniam C."/>
            <person name="Tay Y."/>
            <person name="Dear P."/>
            <person name="Doerig C."/>
            <person name="Gruber A."/>
            <person name="Parkinson J."/>
            <person name="Shirley M."/>
            <person name="Wan K.L."/>
            <person name="Berriman M."/>
            <person name="Tomley F."/>
            <person name="Pain A."/>
        </authorList>
    </citation>
    <scope>NUCLEOTIDE SEQUENCE [LARGE SCALE GENOMIC DNA]</scope>
    <source>
        <strain evidence="1">Weybridge</strain>
    </source>
</reference>